<comment type="caution">
    <text evidence="7">The sequence shown here is derived from an EMBL/GenBank/DDBJ whole genome shotgun (WGS) entry which is preliminary data.</text>
</comment>
<dbReference type="RefSeq" id="WP_119316417.1">
    <property type="nucleotide sequence ID" value="NZ_QXDL01000230.1"/>
</dbReference>
<dbReference type="Gene3D" id="1.10.1740.10">
    <property type="match status" value="1"/>
</dbReference>
<dbReference type="NCBIfam" id="TIGR02937">
    <property type="entry name" value="sigma70-ECF"/>
    <property type="match status" value="1"/>
</dbReference>
<reference evidence="7 8" key="1">
    <citation type="submission" date="2018-08" db="EMBL/GenBank/DDBJ databases">
        <title>Meiothermus terrae DSM 26712 genome sequencing project.</title>
        <authorList>
            <person name="Da Costa M.S."/>
            <person name="Albuquerque L."/>
            <person name="Raposo P."/>
            <person name="Froufe H.J.C."/>
            <person name="Barroso C.S."/>
            <person name="Egas C."/>
        </authorList>
    </citation>
    <scope>NUCLEOTIDE SEQUENCE [LARGE SCALE GENOMIC DNA]</scope>
    <source>
        <strain evidence="7 8">DSM 26712</strain>
    </source>
</reference>
<dbReference type="InterPro" id="IPR036388">
    <property type="entry name" value="WH-like_DNA-bd_sf"/>
</dbReference>
<proteinExistence type="inferred from homology"/>
<keyword evidence="3" id="KW-0731">Sigma factor</keyword>
<keyword evidence="2" id="KW-0805">Transcription regulation</keyword>
<evidence type="ECO:0000256" key="3">
    <source>
        <dbReference type="ARBA" id="ARBA00023082"/>
    </source>
</evidence>
<keyword evidence="8" id="KW-1185">Reference proteome</keyword>
<dbReference type="InterPro" id="IPR014284">
    <property type="entry name" value="RNA_pol_sigma-70_dom"/>
</dbReference>
<dbReference type="AlphaFoldDB" id="A0A399E6L2"/>
<sequence>MDWDGFPDEALLALVARGEEKALEALYDRYASAMLGLAQRMGFDRDAREDCVQEIFYRIWSRAGSFDGRRATGRSWILAVGHHYCVDRVRREASRPRGLEPSPEEEEAFDLPGPGLDEGAALDRVRVQRALQTLSPDERRVIEALHFRGLTYPEAAKALGWPLGTLKARVGRALAKLREVLREA</sequence>
<accession>A0A399E6L2</accession>
<dbReference type="InterPro" id="IPR007627">
    <property type="entry name" value="RNA_pol_sigma70_r2"/>
</dbReference>
<evidence type="ECO:0000313" key="7">
    <source>
        <dbReference type="EMBL" id="RIH80367.1"/>
    </source>
</evidence>
<dbReference type="Pfam" id="PF08281">
    <property type="entry name" value="Sigma70_r4_2"/>
    <property type="match status" value="1"/>
</dbReference>
<dbReference type="InterPro" id="IPR039425">
    <property type="entry name" value="RNA_pol_sigma-70-like"/>
</dbReference>
<feature type="domain" description="RNA polymerase sigma factor 70 region 4 type 2" evidence="6">
    <location>
        <begin position="125"/>
        <end position="177"/>
    </location>
</feature>
<dbReference type="PANTHER" id="PTHR43133:SF62">
    <property type="entry name" value="RNA POLYMERASE SIGMA FACTOR SIGZ"/>
    <property type="match status" value="1"/>
</dbReference>
<protein>
    <submittedName>
        <fullName evidence="7">ECF RNA polymerase sigma factor SigK</fullName>
    </submittedName>
</protein>
<dbReference type="Gene3D" id="1.10.10.10">
    <property type="entry name" value="Winged helix-like DNA-binding domain superfamily/Winged helix DNA-binding domain"/>
    <property type="match status" value="1"/>
</dbReference>
<dbReference type="Proteomes" id="UP000265715">
    <property type="component" value="Unassembled WGS sequence"/>
</dbReference>
<name>A0A399E6L2_9DEIN</name>
<gene>
    <name evidence="7" type="primary">sigK_2</name>
    <name evidence="7" type="ORF">Mterra_03518</name>
</gene>
<dbReference type="SUPFAM" id="SSF88659">
    <property type="entry name" value="Sigma3 and sigma4 domains of RNA polymerase sigma factors"/>
    <property type="match status" value="1"/>
</dbReference>
<dbReference type="GO" id="GO:0006352">
    <property type="term" value="P:DNA-templated transcription initiation"/>
    <property type="evidence" value="ECO:0007669"/>
    <property type="project" value="InterPro"/>
</dbReference>
<feature type="domain" description="RNA polymerase sigma-70 region 2" evidence="5">
    <location>
        <begin position="26"/>
        <end position="93"/>
    </location>
</feature>
<evidence type="ECO:0000256" key="4">
    <source>
        <dbReference type="ARBA" id="ARBA00023163"/>
    </source>
</evidence>
<dbReference type="GO" id="GO:0003677">
    <property type="term" value="F:DNA binding"/>
    <property type="evidence" value="ECO:0007669"/>
    <property type="project" value="InterPro"/>
</dbReference>
<dbReference type="GO" id="GO:0016987">
    <property type="term" value="F:sigma factor activity"/>
    <property type="evidence" value="ECO:0007669"/>
    <property type="project" value="UniProtKB-KW"/>
</dbReference>
<dbReference type="InterPro" id="IPR013249">
    <property type="entry name" value="RNA_pol_sigma70_r4_t2"/>
</dbReference>
<dbReference type="CDD" id="cd06171">
    <property type="entry name" value="Sigma70_r4"/>
    <property type="match status" value="1"/>
</dbReference>
<comment type="similarity">
    <text evidence="1">Belongs to the sigma-70 factor family. ECF subfamily.</text>
</comment>
<dbReference type="NCBIfam" id="NF010500">
    <property type="entry name" value="PRK13919.1"/>
    <property type="match status" value="1"/>
</dbReference>
<keyword evidence="4" id="KW-0804">Transcription</keyword>
<evidence type="ECO:0000256" key="1">
    <source>
        <dbReference type="ARBA" id="ARBA00010641"/>
    </source>
</evidence>
<evidence type="ECO:0000313" key="8">
    <source>
        <dbReference type="Proteomes" id="UP000265715"/>
    </source>
</evidence>
<evidence type="ECO:0000259" key="6">
    <source>
        <dbReference type="Pfam" id="PF08281"/>
    </source>
</evidence>
<dbReference type="OrthoDB" id="9784272at2"/>
<dbReference type="InterPro" id="IPR013325">
    <property type="entry name" value="RNA_pol_sigma_r2"/>
</dbReference>
<dbReference type="Pfam" id="PF04542">
    <property type="entry name" value="Sigma70_r2"/>
    <property type="match status" value="1"/>
</dbReference>
<dbReference type="SUPFAM" id="SSF88946">
    <property type="entry name" value="Sigma2 domain of RNA polymerase sigma factors"/>
    <property type="match status" value="1"/>
</dbReference>
<dbReference type="InterPro" id="IPR013324">
    <property type="entry name" value="RNA_pol_sigma_r3/r4-like"/>
</dbReference>
<dbReference type="EMBL" id="QXDL01000230">
    <property type="protein sequence ID" value="RIH80367.1"/>
    <property type="molecule type" value="Genomic_DNA"/>
</dbReference>
<dbReference type="PANTHER" id="PTHR43133">
    <property type="entry name" value="RNA POLYMERASE ECF-TYPE SIGMA FACTO"/>
    <property type="match status" value="1"/>
</dbReference>
<evidence type="ECO:0000259" key="5">
    <source>
        <dbReference type="Pfam" id="PF04542"/>
    </source>
</evidence>
<evidence type="ECO:0000256" key="2">
    <source>
        <dbReference type="ARBA" id="ARBA00023015"/>
    </source>
</evidence>
<organism evidence="7 8">
    <name type="scientific">Calidithermus terrae</name>
    <dbReference type="NCBI Taxonomy" id="1408545"/>
    <lineage>
        <taxon>Bacteria</taxon>
        <taxon>Thermotogati</taxon>
        <taxon>Deinococcota</taxon>
        <taxon>Deinococci</taxon>
        <taxon>Thermales</taxon>
        <taxon>Thermaceae</taxon>
        <taxon>Calidithermus</taxon>
    </lineage>
</organism>